<dbReference type="PIRSF" id="PIRSF018266">
    <property type="entry name" value="FecR"/>
    <property type="match status" value="1"/>
</dbReference>
<sequence length="327" mass="36112">MSAPTANHIPIPEHVRKKAAAWLVELQSDEVGEHTRYEWQRWRAAHPDHERAWQRIESLGTKLQALQPALAHAALSPAKSSGRRRTVQALAVALFAGGIAWVGEERVPWRQWAADRRTGVGERDTIMLPDGTRIELNSDTAIELAFSDSERGVRLVAGEIFVASGPDDRALSRPFFVYTAEGRVQPIGTQFTVRQTVRGQSTVAVYAGAVMVQPEQGSPRLLNAGEQARFTREQVAEPVDADESSTAWIQGIIVAQDMPLAAFIAELARYRSGWLGCADSVAHLRVTGTYPVSDTTKVLGMLTRALPVEIHYRTRFWASVQPSTRSE</sequence>
<keyword evidence="4" id="KW-1185">Reference proteome</keyword>
<dbReference type="EMBL" id="JBEPSH010000001">
    <property type="protein sequence ID" value="MET4575064.1"/>
    <property type="molecule type" value="Genomic_DNA"/>
</dbReference>
<proteinExistence type="predicted"/>
<reference evidence="3 4" key="1">
    <citation type="submission" date="2024-06" db="EMBL/GenBank/DDBJ databases">
        <title>Sorghum-associated microbial communities from plants grown in Nebraska, USA.</title>
        <authorList>
            <person name="Schachtman D."/>
        </authorList>
    </citation>
    <scope>NUCLEOTIDE SEQUENCE [LARGE SCALE GENOMIC DNA]</scope>
    <source>
        <strain evidence="3 4">2709</strain>
    </source>
</reference>
<accession>A0ABV2Q214</accession>
<comment type="caution">
    <text evidence="3">The sequence shown here is derived from an EMBL/GenBank/DDBJ whole genome shotgun (WGS) entry which is preliminary data.</text>
</comment>
<dbReference type="RefSeq" id="WP_354440303.1">
    <property type="nucleotide sequence ID" value="NZ_JBEPSH010000001.1"/>
</dbReference>
<evidence type="ECO:0000313" key="3">
    <source>
        <dbReference type="EMBL" id="MET4575064.1"/>
    </source>
</evidence>
<evidence type="ECO:0000259" key="2">
    <source>
        <dbReference type="Pfam" id="PF16220"/>
    </source>
</evidence>
<organism evidence="3 4">
    <name type="scientific">Ottowia thiooxydans</name>
    <dbReference type="NCBI Taxonomy" id="219182"/>
    <lineage>
        <taxon>Bacteria</taxon>
        <taxon>Pseudomonadati</taxon>
        <taxon>Pseudomonadota</taxon>
        <taxon>Betaproteobacteria</taxon>
        <taxon>Burkholderiales</taxon>
        <taxon>Comamonadaceae</taxon>
        <taxon>Ottowia</taxon>
    </lineage>
</organism>
<gene>
    <name evidence="3" type="ORF">ABIE13_000161</name>
</gene>
<dbReference type="PANTHER" id="PTHR30273:SF2">
    <property type="entry name" value="PROTEIN FECR"/>
    <property type="match status" value="1"/>
</dbReference>
<evidence type="ECO:0000259" key="1">
    <source>
        <dbReference type="Pfam" id="PF04773"/>
    </source>
</evidence>
<dbReference type="Pfam" id="PF16220">
    <property type="entry name" value="DUF4880"/>
    <property type="match status" value="1"/>
</dbReference>
<dbReference type="PANTHER" id="PTHR30273">
    <property type="entry name" value="PERIPLASMIC SIGNAL SENSOR AND SIGMA FACTOR ACTIVATOR FECR-RELATED"/>
    <property type="match status" value="1"/>
</dbReference>
<keyword evidence="3" id="KW-0812">Transmembrane</keyword>
<dbReference type="Pfam" id="PF04773">
    <property type="entry name" value="FecR"/>
    <property type="match status" value="1"/>
</dbReference>
<feature type="domain" description="FecR N-terminal" evidence="2">
    <location>
        <begin position="18"/>
        <end position="59"/>
    </location>
</feature>
<dbReference type="InterPro" id="IPR012373">
    <property type="entry name" value="Ferrdict_sens_TM"/>
</dbReference>
<evidence type="ECO:0000313" key="4">
    <source>
        <dbReference type="Proteomes" id="UP001549320"/>
    </source>
</evidence>
<dbReference type="InterPro" id="IPR006860">
    <property type="entry name" value="FecR"/>
</dbReference>
<name>A0ABV2Q214_9BURK</name>
<keyword evidence="3" id="KW-0472">Membrane</keyword>
<dbReference type="Gene3D" id="2.60.120.1440">
    <property type="match status" value="1"/>
</dbReference>
<protein>
    <submittedName>
        <fullName evidence="3">Transmembrane sensor</fullName>
    </submittedName>
</protein>
<dbReference type="InterPro" id="IPR032623">
    <property type="entry name" value="FecR_N"/>
</dbReference>
<dbReference type="Proteomes" id="UP001549320">
    <property type="component" value="Unassembled WGS sequence"/>
</dbReference>
<feature type="domain" description="FecR protein" evidence="1">
    <location>
        <begin position="117"/>
        <end position="210"/>
    </location>
</feature>